<dbReference type="InterPro" id="IPR050694">
    <property type="entry name" value="LRRC14/PRAME"/>
</dbReference>
<organism evidence="3">
    <name type="scientific">Mus musculus</name>
    <name type="common">Mouse</name>
    <dbReference type="NCBI Taxonomy" id="10090"/>
    <lineage>
        <taxon>Eukaryota</taxon>
        <taxon>Metazoa</taxon>
        <taxon>Chordata</taxon>
        <taxon>Craniata</taxon>
        <taxon>Vertebrata</taxon>
        <taxon>Euteleostomi</taxon>
        <taxon>Mammalia</taxon>
        <taxon>Eutheria</taxon>
        <taxon>Euarchontoglires</taxon>
        <taxon>Glires</taxon>
        <taxon>Rodentia</taxon>
        <taxon>Myomorpha</taxon>
        <taxon>Muroidea</taxon>
        <taxon>Muridae</taxon>
        <taxon>Murinae</taxon>
        <taxon>Mus</taxon>
        <taxon>Mus</taxon>
    </lineage>
</organism>
<dbReference type="AlphaFoldDB" id="Q810D8"/>
<proteinExistence type="evidence at transcript level"/>
<dbReference type="EMBL" id="AB077322">
    <property type="protein sequence ID" value="BAC02919.2"/>
    <property type="molecule type" value="mRNA"/>
</dbReference>
<evidence type="ECO:0000256" key="2">
    <source>
        <dbReference type="ARBA" id="ARBA00022737"/>
    </source>
</evidence>
<sequence>MKGRLDESTTYLLQWAQQRTDSIYLFCRKLVIEGLTKASVIEIFKTVHADCIQELILRCICIEELAFLNPYLKLMKSLFTLTLDHIIGIFSLGDSEKLDEETIFSSISQLPTLHCLQKLYVNDVPFIKGNLKEYLR</sequence>
<reference evidence="3" key="1">
    <citation type="journal article" date="2003" name="Biol. Reprod.">
        <title>Oogenesin is a novel mouse protein expressed in oocytes and early cleavage-stage embryos.</title>
        <authorList>
            <person name="Minami N."/>
            <person name="Aizawa A."/>
            <person name="Ihara R."/>
            <person name="Miyamoto M."/>
            <person name="Ohashi A."/>
            <person name="Imai H."/>
        </authorList>
    </citation>
    <scope>NUCLEOTIDE SEQUENCE</scope>
    <source>
        <strain evidence="3">ICR</strain>
        <tissue evidence="3">Testis</tissue>
    </source>
</reference>
<evidence type="ECO:0000313" key="3">
    <source>
        <dbReference type="EMBL" id="BAC02919.2"/>
    </source>
</evidence>
<name>Q810D8_MOUSE</name>
<protein>
    <submittedName>
        <fullName evidence="3">mRNA, clone:c-1+634</fullName>
    </submittedName>
</protein>
<keyword evidence="1" id="KW-0433">Leucine-rich repeat</keyword>
<dbReference type="PANTHER" id="PTHR14224:SF22">
    <property type="entry name" value="OOG4 PROTEIN-RELATED"/>
    <property type="match status" value="1"/>
</dbReference>
<accession>Q810D8</accession>
<dbReference type="PANTHER" id="PTHR14224">
    <property type="entry name" value="SIMILAR TO PREFERENTIALLY EXPRESSED ANTIGEN IN MELANOMA-LIKE 3"/>
    <property type="match status" value="1"/>
</dbReference>
<evidence type="ECO:0000256" key="1">
    <source>
        <dbReference type="ARBA" id="ARBA00022614"/>
    </source>
</evidence>
<keyword evidence="2" id="KW-0677">Repeat</keyword>